<dbReference type="InterPro" id="IPR000866">
    <property type="entry name" value="AhpC/TSA"/>
</dbReference>
<dbReference type="InterPro" id="IPR036249">
    <property type="entry name" value="Thioredoxin-like_sf"/>
</dbReference>
<evidence type="ECO:0000313" key="2">
    <source>
        <dbReference type="EMBL" id="TWI15970.1"/>
    </source>
</evidence>
<feature type="domain" description="Thioredoxin" evidence="1">
    <location>
        <begin position="273"/>
        <end position="418"/>
    </location>
</feature>
<protein>
    <submittedName>
        <fullName evidence="2">AhpC/TSA family protein</fullName>
    </submittedName>
</protein>
<dbReference type="OrthoDB" id="793244at2"/>
<proteinExistence type="predicted"/>
<dbReference type="AlphaFoldDB" id="A0A562M7W6"/>
<name>A0A562M7W6_9SPHI</name>
<dbReference type="InterPro" id="IPR013766">
    <property type="entry name" value="Thioredoxin_domain"/>
</dbReference>
<dbReference type="SUPFAM" id="SSF52833">
    <property type="entry name" value="Thioredoxin-like"/>
    <property type="match status" value="1"/>
</dbReference>
<dbReference type="GO" id="GO:0016491">
    <property type="term" value="F:oxidoreductase activity"/>
    <property type="evidence" value="ECO:0007669"/>
    <property type="project" value="InterPro"/>
</dbReference>
<evidence type="ECO:0000313" key="3">
    <source>
        <dbReference type="Proteomes" id="UP000315908"/>
    </source>
</evidence>
<comment type="caution">
    <text evidence="2">The sequence shown here is derived from an EMBL/GenBank/DDBJ whole genome shotgun (WGS) entry which is preliminary data.</text>
</comment>
<dbReference type="PROSITE" id="PS51352">
    <property type="entry name" value="THIOREDOXIN_2"/>
    <property type="match status" value="1"/>
</dbReference>
<dbReference type="Pfam" id="PF00578">
    <property type="entry name" value="AhpC-TSA"/>
    <property type="match status" value="1"/>
</dbReference>
<dbReference type="Proteomes" id="UP000315908">
    <property type="component" value="Unassembled WGS sequence"/>
</dbReference>
<dbReference type="GO" id="GO:0016209">
    <property type="term" value="F:antioxidant activity"/>
    <property type="evidence" value="ECO:0007669"/>
    <property type="project" value="InterPro"/>
</dbReference>
<organism evidence="2 3">
    <name type="scientific">Sphingobacterium siyangense</name>
    <dbReference type="NCBI Taxonomy" id="459529"/>
    <lineage>
        <taxon>Bacteria</taxon>
        <taxon>Pseudomonadati</taxon>
        <taxon>Bacteroidota</taxon>
        <taxon>Sphingobacteriia</taxon>
        <taxon>Sphingobacteriales</taxon>
        <taxon>Sphingobacteriaceae</taxon>
        <taxon>Sphingobacterium</taxon>
    </lineage>
</organism>
<dbReference type="CDD" id="cd02966">
    <property type="entry name" value="TlpA_like_family"/>
    <property type="match status" value="1"/>
</dbReference>
<dbReference type="EMBL" id="VLKR01000035">
    <property type="protein sequence ID" value="TWI15970.1"/>
    <property type="molecule type" value="Genomic_DNA"/>
</dbReference>
<evidence type="ECO:0000259" key="1">
    <source>
        <dbReference type="PROSITE" id="PS51352"/>
    </source>
</evidence>
<accession>A0A562M7W6</accession>
<dbReference type="Gene3D" id="3.40.30.10">
    <property type="entry name" value="Glutaredoxin"/>
    <property type="match status" value="1"/>
</dbReference>
<gene>
    <name evidence="2" type="ORF">IQ31_04664</name>
</gene>
<reference evidence="2 3" key="1">
    <citation type="journal article" date="2015" name="Stand. Genomic Sci.">
        <title>Genomic Encyclopedia of Bacterial and Archaeal Type Strains, Phase III: the genomes of soil and plant-associated and newly described type strains.</title>
        <authorList>
            <person name="Whitman W.B."/>
            <person name="Woyke T."/>
            <person name="Klenk H.P."/>
            <person name="Zhou Y."/>
            <person name="Lilburn T.G."/>
            <person name="Beck B.J."/>
            <person name="De Vos P."/>
            <person name="Vandamme P."/>
            <person name="Eisen J.A."/>
            <person name="Garrity G."/>
            <person name="Hugenholtz P."/>
            <person name="Kyrpides N.C."/>
        </authorList>
    </citation>
    <scope>NUCLEOTIDE SEQUENCE [LARGE SCALE GENOMIC DNA]</scope>
    <source>
        <strain evidence="2 3">CGMCC 1.6855</strain>
    </source>
</reference>
<dbReference type="RefSeq" id="WP_145330269.1">
    <property type="nucleotide sequence ID" value="NZ_JBPFQP010000017.1"/>
</dbReference>
<sequence length="688" mass="78392">MMNTLKLITFLKAYITYIFQVPVKQYLSTDIVLFTHLLRKKIRQGKTYFKGISILLKKRYTSDFQNLIKMEASSDFCLPNFAPASAFHAIGIEFSSGFHRATPIKTRCRPDENPMKRRNSVVIGYLTVDYTFAQETHKLDYSATLGSPLLSPCYTQGQLNDCTSPTQQKQAFQQVGESRLTYGVESERSVLRFFKSICKALEFRANTLLGSIGLVVQRALKCFLFVAYYKRAYRMVLTWMFLCFVSMFSLSAQTPRKDSGADGLSIKSLEVGSIIENQLWNMPLKTIDHTKVEKTITLQKYRGKKLLILDFWTVWCAPCIRKLKELSASQTLIDTNAVVIPVTINDAHAAGRILQQNNIGFSSIYADSLLRKYFPHVSVPHQIWIKDGRVAYITDGNLTSVANINKLVHNKPVQLLPKNAEISREELRNLSKPDIDSNRIGQVILSSVFAKSLPYSVFAKFDTKYSLTLYNHSVLGLLLYANRKEIPFVGMRNRVIWNVADSTRYWMELPVELINTKKYEKENALRAWKSSNLYCYYLKSNEMLDEQQKTDLLKLDLAKLLELKFNARSYVATSRVEAWCLYIRDAAVFKKCYSKSGATGKIKADKGYFSLVNRPLQSLVSYLADNNYKDKLPVTDATGYAGNVSMDLYADTKNLCAVDAALQRYGLGIKRDTIALPMLVIERRGDHD</sequence>